<dbReference type="Pfam" id="PF00437">
    <property type="entry name" value="T2SSE"/>
    <property type="match status" value="1"/>
</dbReference>
<dbReference type="CDD" id="cd01130">
    <property type="entry name" value="VirB11-like_ATPase"/>
    <property type="match status" value="1"/>
</dbReference>
<comment type="similarity">
    <text evidence="1">Belongs to the GSP E family.</text>
</comment>
<dbReference type="Gene3D" id="3.30.450.90">
    <property type="match status" value="1"/>
</dbReference>
<evidence type="ECO:0000313" key="4">
    <source>
        <dbReference type="Proteomes" id="UP000214720"/>
    </source>
</evidence>
<name>A0A226X4V4_CABSO</name>
<accession>A0A226X4V4</accession>
<feature type="domain" description="Bacterial type II secretion system protein E" evidence="2">
    <location>
        <begin position="157"/>
        <end position="316"/>
    </location>
</feature>
<organism evidence="3 4">
    <name type="scientific">Caballeronia sordidicola</name>
    <name type="common">Burkholderia sordidicola</name>
    <dbReference type="NCBI Taxonomy" id="196367"/>
    <lineage>
        <taxon>Bacteria</taxon>
        <taxon>Pseudomonadati</taxon>
        <taxon>Pseudomonadota</taxon>
        <taxon>Betaproteobacteria</taxon>
        <taxon>Burkholderiales</taxon>
        <taxon>Burkholderiaceae</taxon>
        <taxon>Caballeronia</taxon>
    </lineage>
</organism>
<dbReference type="InterPro" id="IPR050921">
    <property type="entry name" value="T4SS_GSP_E_ATPase"/>
</dbReference>
<comment type="caution">
    <text evidence="3">The sequence shown here is derived from an EMBL/GenBank/DDBJ whole genome shotgun (WGS) entry which is preliminary data.</text>
</comment>
<dbReference type="Gene3D" id="3.40.50.300">
    <property type="entry name" value="P-loop containing nucleotide triphosphate hydrolases"/>
    <property type="match status" value="1"/>
</dbReference>
<gene>
    <name evidence="3" type="ORF">BSU04_13925</name>
</gene>
<protein>
    <submittedName>
        <fullName evidence="3">Conjugative transfer protein TrbB</fullName>
    </submittedName>
</protein>
<reference evidence="4" key="1">
    <citation type="submission" date="2017-01" db="EMBL/GenBank/DDBJ databases">
        <title>Genome Analysis of Deinococcus marmoris KOPRI26562.</title>
        <authorList>
            <person name="Kim J.H."/>
            <person name="Oh H.-M."/>
        </authorList>
    </citation>
    <scope>NUCLEOTIDE SEQUENCE [LARGE SCALE GENOMIC DNA]</scope>
    <source>
        <strain evidence="4">PAMC 26633</strain>
    </source>
</reference>
<dbReference type="PANTHER" id="PTHR30486">
    <property type="entry name" value="TWITCHING MOTILITY PROTEIN PILT"/>
    <property type="match status" value="1"/>
</dbReference>
<sequence>MVVSSAPRIIARDASVLATLAPLAPYLDDPDVFEIRVNKFCQVVAVTTTGRALHNDPAISQAYLEKLTNTLLSWNGLGRRPINNVLLPDGSRGIICWPPAVLEGTILIAIRKHLAVNKSLETLRDEGRFQGWQRKTQADLTTLEPFEEDLLARLEADDLVGFLRLAVTSKRNIAVSGKTGSGKSTLTRTLLNEVPRTERVLLMEDVHEVASENQDEVGYMMYGSQEGRISAAECLKACMRLSPDRIFMTELRDDAAWDYLAGANTGHPGGIFSTHADSAATTPSRIATLVKASEVGRLLDYGVIMKTINTTLDVVVYMEDRQIKEVLYDPIFRKQQLTA</sequence>
<dbReference type="GO" id="GO:0016887">
    <property type="term" value="F:ATP hydrolysis activity"/>
    <property type="evidence" value="ECO:0007669"/>
    <property type="project" value="InterPro"/>
</dbReference>
<evidence type="ECO:0000256" key="1">
    <source>
        <dbReference type="ARBA" id="ARBA00006611"/>
    </source>
</evidence>
<evidence type="ECO:0000259" key="2">
    <source>
        <dbReference type="Pfam" id="PF00437"/>
    </source>
</evidence>
<dbReference type="EMBL" id="MTHB01000081">
    <property type="protein sequence ID" value="OXC78020.1"/>
    <property type="molecule type" value="Genomic_DNA"/>
</dbReference>
<dbReference type="InterPro" id="IPR027417">
    <property type="entry name" value="P-loop_NTPase"/>
</dbReference>
<dbReference type="PANTHER" id="PTHR30486:SF6">
    <property type="entry name" value="TYPE IV PILUS RETRACTATION ATPASE PILT"/>
    <property type="match status" value="1"/>
</dbReference>
<evidence type="ECO:0000313" key="3">
    <source>
        <dbReference type="EMBL" id="OXC78020.1"/>
    </source>
</evidence>
<dbReference type="Proteomes" id="UP000214720">
    <property type="component" value="Unassembled WGS sequence"/>
</dbReference>
<dbReference type="AlphaFoldDB" id="A0A226X4V4"/>
<dbReference type="SUPFAM" id="SSF52540">
    <property type="entry name" value="P-loop containing nucleoside triphosphate hydrolases"/>
    <property type="match status" value="1"/>
</dbReference>
<dbReference type="InterPro" id="IPR001482">
    <property type="entry name" value="T2SS/T4SS_dom"/>
</dbReference>
<proteinExistence type="inferred from homology"/>
<dbReference type="OrthoDB" id="9810761at2"/>